<dbReference type="Proteomes" id="UP000561011">
    <property type="component" value="Unassembled WGS sequence"/>
</dbReference>
<proteinExistence type="predicted"/>
<accession>A0A853ER71</accession>
<evidence type="ECO:0000256" key="1">
    <source>
        <dbReference type="SAM" id="MobiDB-lite"/>
    </source>
</evidence>
<dbReference type="InterPro" id="IPR046373">
    <property type="entry name" value="Acyl-CoA_Oxase/DH_mid-dom_sf"/>
</dbReference>
<organism evidence="2 3">
    <name type="scientific">Sanguibacter inulinus</name>
    <dbReference type="NCBI Taxonomy" id="60922"/>
    <lineage>
        <taxon>Bacteria</taxon>
        <taxon>Bacillati</taxon>
        <taxon>Actinomycetota</taxon>
        <taxon>Actinomycetes</taxon>
        <taxon>Micrococcales</taxon>
        <taxon>Sanguibacteraceae</taxon>
        <taxon>Sanguibacter</taxon>
    </lineage>
</organism>
<feature type="region of interest" description="Disordered" evidence="1">
    <location>
        <begin position="1"/>
        <end position="23"/>
    </location>
</feature>
<dbReference type="SUPFAM" id="SSF56645">
    <property type="entry name" value="Acyl-CoA dehydrogenase NM domain-like"/>
    <property type="match status" value="1"/>
</dbReference>
<dbReference type="AlphaFoldDB" id="A0A853ER71"/>
<keyword evidence="3" id="KW-1185">Reference proteome</keyword>
<dbReference type="Gene3D" id="2.40.110.10">
    <property type="entry name" value="Butyryl-CoA Dehydrogenase, subunit A, domain 2"/>
    <property type="match status" value="1"/>
</dbReference>
<dbReference type="GO" id="GO:0016627">
    <property type="term" value="F:oxidoreductase activity, acting on the CH-CH group of donors"/>
    <property type="evidence" value="ECO:0007669"/>
    <property type="project" value="InterPro"/>
</dbReference>
<evidence type="ECO:0000313" key="2">
    <source>
        <dbReference type="EMBL" id="NYS92887.1"/>
    </source>
</evidence>
<name>A0A853ER71_9MICO</name>
<dbReference type="InterPro" id="IPR009100">
    <property type="entry name" value="AcylCoA_DH/oxidase_NM_dom_sf"/>
</dbReference>
<comment type="caution">
    <text evidence="2">The sequence shown here is derived from an EMBL/GenBank/DDBJ whole genome shotgun (WGS) entry which is preliminary data.</text>
</comment>
<evidence type="ECO:0000313" key="3">
    <source>
        <dbReference type="Proteomes" id="UP000561011"/>
    </source>
</evidence>
<sequence length="381" mass="39827">MQRSTTTLEGGVHRADLTSGRPTRRSTAIDALLAEVPDLGTDVPASVDWAVRIGDLVPGPGLGRTLELWETLASTAALDVGVARVLEPHLDALSILDQAPEGTDLAELGDAPSSWGVFAAEGPGMRLEARPVGGGWQLDGVKPWCSLAADLSHALVTAWTPTGRRLFAVSLRDDGVTPETGPWVSRGLRQVVSAPVTFRSVRAIPVGDDEWYLTRPGFAWGGIGVAAAWWGGAVGVARDLFDALGEREPDQIALAQLGAVDTSLRASRAALLDAATVVDAPLSASDRAAGGHGDSLLGISPGSAGAQTPSVLARRTRGTVARTVEEVLTRSAHTRGPGPLTADERHARRVADLAVYVRQHHAERDDASLGKALLAGGVRPW</sequence>
<protein>
    <submittedName>
        <fullName evidence="2">Acyl-CoA dehydrogenase</fullName>
    </submittedName>
</protein>
<gene>
    <name evidence="2" type="ORF">HZZ10_05005</name>
</gene>
<dbReference type="RefSeq" id="WP_179912671.1">
    <property type="nucleotide sequence ID" value="NZ_JACBYE010000008.1"/>
</dbReference>
<reference evidence="2 3" key="1">
    <citation type="submission" date="2020-07" db="EMBL/GenBank/DDBJ databases">
        <title>MOT database genomes.</title>
        <authorList>
            <person name="Joseph S."/>
            <person name="Aduse-Opoku J."/>
            <person name="Hashim A."/>
            <person name="Wade W."/>
            <person name="Curtis M."/>
        </authorList>
    </citation>
    <scope>NUCLEOTIDE SEQUENCE [LARGE SCALE GENOMIC DNA]</scope>
    <source>
        <strain evidence="2 3">DSM 100099</strain>
    </source>
</reference>
<dbReference type="EMBL" id="JACBYE010000008">
    <property type="protein sequence ID" value="NYS92887.1"/>
    <property type="molecule type" value="Genomic_DNA"/>
</dbReference>